<reference evidence="2" key="1">
    <citation type="submission" date="2019-02" db="EMBL/GenBank/DDBJ databases">
        <authorList>
            <person name="Li S.-H."/>
        </authorList>
    </citation>
    <scope>NUCLEOTIDE SEQUENCE</scope>
    <source>
        <strain evidence="2">IMCC11814</strain>
    </source>
</reference>
<dbReference type="SUPFAM" id="SSF55811">
    <property type="entry name" value="Nudix"/>
    <property type="match status" value="1"/>
</dbReference>
<comment type="caution">
    <text evidence="2">The sequence shown here is derived from an EMBL/GenBank/DDBJ whole genome shotgun (WGS) entry which is preliminary data.</text>
</comment>
<dbReference type="Proteomes" id="UP001143304">
    <property type="component" value="Unassembled WGS sequence"/>
</dbReference>
<dbReference type="Gene3D" id="3.90.79.10">
    <property type="entry name" value="Nucleoside Triphosphate Pyrophosphohydrolase"/>
    <property type="match status" value="1"/>
</dbReference>
<evidence type="ECO:0000313" key="3">
    <source>
        <dbReference type="Proteomes" id="UP001143304"/>
    </source>
</evidence>
<proteinExistence type="predicted"/>
<protein>
    <submittedName>
        <fullName evidence="2">CoA pyrophosphatase</fullName>
    </submittedName>
</protein>
<dbReference type="PROSITE" id="PS51462">
    <property type="entry name" value="NUDIX"/>
    <property type="match status" value="1"/>
</dbReference>
<dbReference type="InterPro" id="IPR045121">
    <property type="entry name" value="CoAse"/>
</dbReference>
<feature type="domain" description="Nudix hydrolase" evidence="1">
    <location>
        <begin position="47"/>
        <end position="194"/>
    </location>
</feature>
<dbReference type="PANTHER" id="PTHR12992">
    <property type="entry name" value="NUDIX HYDROLASE"/>
    <property type="match status" value="1"/>
</dbReference>
<organism evidence="2 3">
    <name type="scientific">Candidatus Marimicrobium litorale</name>
    <dbReference type="NCBI Taxonomy" id="2518991"/>
    <lineage>
        <taxon>Bacteria</taxon>
        <taxon>Pseudomonadati</taxon>
        <taxon>Pseudomonadota</taxon>
        <taxon>Gammaproteobacteria</taxon>
        <taxon>Cellvibrionales</taxon>
        <taxon>Halieaceae</taxon>
        <taxon>Marimicrobium</taxon>
    </lineage>
</organism>
<dbReference type="Pfam" id="PF00293">
    <property type="entry name" value="NUDIX"/>
    <property type="match status" value="1"/>
</dbReference>
<evidence type="ECO:0000313" key="2">
    <source>
        <dbReference type="EMBL" id="MCX2979170.1"/>
    </source>
</evidence>
<dbReference type="CDD" id="cd03426">
    <property type="entry name" value="NUDIX_CoAse_Nudt7"/>
    <property type="match status" value="1"/>
</dbReference>
<keyword evidence="3" id="KW-1185">Reference proteome</keyword>
<dbReference type="InterPro" id="IPR000086">
    <property type="entry name" value="NUDIX_hydrolase_dom"/>
</dbReference>
<dbReference type="EMBL" id="SHNO01000003">
    <property type="protein sequence ID" value="MCX2979170.1"/>
    <property type="molecule type" value="Genomic_DNA"/>
</dbReference>
<gene>
    <name evidence="2" type="ORF">EYC82_17665</name>
</gene>
<name>A0ABT3TAF5_9GAMM</name>
<sequence>MSYVRQTREARSSRTVEELPLSVSPLQLIETRLGRHRPGKKWLRQFMKRSAVAMILQVHDDEPHILMIKRAEREGDPWSGHMAFPGGRMDAVDRNGFAVAVRETGEEIGLHLGESDRCIGRLSELNARPHRGALGMAVSPFVFRLEREAALSLNHEVDEVIWVPFTFLMNENNLEEMLWQYRGADIPVPCYNYQGRCIWGLSLMMLGELLDIAGNRRLDRSRWRVRLRR</sequence>
<dbReference type="PANTHER" id="PTHR12992:SF44">
    <property type="entry name" value="NUDIX HYDROLASE DOMAIN-CONTAINING PROTEIN"/>
    <property type="match status" value="1"/>
</dbReference>
<accession>A0ABT3TAF5</accession>
<evidence type="ECO:0000259" key="1">
    <source>
        <dbReference type="PROSITE" id="PS51462"/>
    </source>
</evidence>
<dbReference type="InterPro" id="IPR015797">
    <property type="entry name" value="NUDIX_hydrolase-like_dom_sf"/>
</dbReference>